<sequence>MRWWVVAYALLWIPADLRASIVYYRDKEGGIHFTNLANHKDHGKHKAHHHYPAHSGSIQLSKVEIAPIALTQIPLLYRQWIEEASRLYQIPQELIHAVIQVESYYNPHAVSPAGARGLMQLMPATAREMGVRDIDHPRENIFGGVRFLRILANQFEGDLERTLAAYNAGPGSVEWHGGIPPYAETIAYVAKVKHLYERARKGVGSPSVPVQGVGLPDQA</sequence>
<dbReference type="OrthoDB" id="9781970at2"/>
<gene>
    <name evidence="3" type="ORF">BCY86_00760</name>
</gene>
<dbReference type="GO" id="GO:0000270">
    <property type="term" value="P:peptidoglycan metabolic process"/>
    <property type="evidence" value="ECO:0007669"/>
    <property type="project" value="InterPro"/>
</dbReference>
<dbReference type="GO" id="GO:0008933">
    <property type="term" value="F:peptidoglycan lytic transglycosylase activity"/>
    <property type="evidence" value="ECO:0007669"/>
    <property type="project" value="InterPro"/>
</dbReference>
<name>A0A1L6MV63_9BACT</name>
<dbReference type="PANTHER" id="PTHR37423:SF2">
    <property type="entry name" value="MEMBRANE-BOUND LYTIC MUREIN TRANSGLYCOSYLASE C"/>
    <property type="match status" value="1"/>
</dbReference>
<dbReference type="SUPFAM" id="SSF53955">
    <property type="entry name" value="Lysozyme-like"/>
    <property type="match status" value="1"/>
</dbReference>
<dbReference type="RefSeq" id="WP_075276005.1">
    <property type="nucleotide sequence ID" value="NZ_CP016908.1"/>
</dbReference>
<protein>
    <recommendedName>
        <fullName evidence="2">Transglycosylase SLT domain-containing protein</fullName>
    </recommendedName>
</protein>
<keyword evidence="4" id="KW-1185">Reference proteome</keyword>
<evidence type="ECO:0000313" key="3">
    <source>
        <dbReference type="EMBL" id="APR99371.1"/>
    </source>
</evidence>
<dbReference type="GO" id="GO:0016020">
    <property type="term" value="C:membrane"/>
    <property type="evidence" value="ECO:0007669"/>
    <property type="project" value="InterPro"/>
</dbReference>
<evidence type="ECO:0000256" key="1">
    <source>
        <dbReference type="ARBA" id="ARBA00007734"/>
    </source>
</evidence>
<feature type="domain" description="Transglycosylase SLT" evidence="2">
    <location>
        <begin position="81"/>
        <end position="174"/>
    </location>
</feature>
<dbReference type="Pfam" id="PF01464">
    <property type="entry name" value="SLT"/>
    <property type="match status" value="1"/>
</dbReference>
<proteinExistence type="inferred from homology"/>
<organism evidence="3 4">
    <name type="scientific">Pajaroellobacter abortibovis</name>
    <dbReference type="NCBI Taxonomy" id="1882918"/>
    <lineage>
        <taxon>Bacteria</taxon>
        <taxon>Pseudomonadati</taxon>
        <taxon>Myxococcota</taxon>
        <taxon>Polyangia</taxon>
        <taxon>Polyangiales</taxon>
        <taxon>Polyangiaceae</taxon>
    </lineage>
</organism>
<evidence type="ECO:0000313" key="4">
    <source>
        <dbReference type="Proteomes" id="UP000185544"/>
    </source>
</evidence>
<dbReference type="KEGG" id="pabo:BCY86_00760"/>
<reference evidence="3 4" key="1">
    <citation type="submission" date="2016-08" db="EMBL/GenBank/DDBJ databases">
        <title>Identification and validation of antigenic proteins from Pajaroellobacter abortibovis using de-novo genome sequence assembly and reverse vaccinology.</title>
        <authorList>
            <person name="Welly B.T."/>
            <person name="Miller M.R."/>
            <person name="Stott J.L."/>
            <person name="Blanchard M.T."/>
            <person name="Islas-Trejo A.D."/>
            <person name="O'Rourke S.M."/>
            <person name="Young A.E."/>
            <person name="Medrano J.F."/>
            <person name="Van Eenennaam A.L."/>
        </authorList>
    </citation>
    <scope>NUCLEOTIDE SEQUENCE [LARGE SCALE GENOMIC DNA]</scope>
    <source>
        <strain evidence="3 4">BTF92-0548A/99-0131</strain>
    </source>
</reference>
<dbReference type="PROSITE" id="PS00922">
    <property type="entry name" value="TRANSGLYCOSYLASE"/>
    <property type="match status" value="1"/>
</dbReference>
<dbReference type="CDD" id="cd00254">
    <property type="entry name" value="LT-like"/>
    <property type="match status" value="1"/>
</dbReference>
<dbReference type="InterPro" id="IPR023346">
    <property type="entry name" value="Lysozyme-like_dom_sf"/>
</dbReference>
<dbReference type="PANTHER" id="PTHR37423">
    <property type="entry name" value="SOLUBLE LYTIC MUREIN TRANSGLYCOSYLASE-RELATED"/>
    <property type="match status" value="1"/>
</dbReference>
<dbReference type="EMBL" id="CP016908">
    <property type="protein sequence ID" value="APR99371.1"/>
    <property type="molecule type" value="Genomic_DNA"/>
</dbReference>
<evidence type="ECO:0000259" key="2">
    <source>
        <dbReference type="Pfam" id="PF01464"/>
    </source>
</evidence>
<dbReference type="STRING" id="1882918.BCY86_00760"/>
<dbReference type="InterPro" id="IPR000189">
    <property type="entry name" value="Transglyc_AS"/>
</dbReference>
<dbReference type="Gene3D" id="1.10.530.10">
    <property type="match status" value="1"/>
</dbReference>
<dbReference type="Proteomes" id="UP000185544">
    <property type="component" value="Chromosome"/>
</dbReference>
<dbReference type="InterPro" id="IPR008258">
    <property type="entry name" value="Transglycosylase_SLT_dom_1"/>
</dbReference>
<comment type="similarity">
    <text evidence="1">Belongs to the transglycosylase Slt family.</text>
</comment>
<dbReference type="AlphaFoldDB" id="A0A1L6MV63"/>
<accession>A0A1L6MV63</accession>